<dbReference type="EC" id="5.3.1.24" evidence="4 10"/>
<evidence type="ECO:0000256" key="4">
    <source>
        <dbReference type="ARBA" id="ARBA00012572"/>
    </source>
</evidence>
<evidence type="ECO:0000256" key="1">
    <source>
        <dbReference type="ARBA" id="ARBA00001164"/>
    </source>
</evidence>
<sequence>MSTRVKICGLTSLEDAMAAVAAGADALGFVLADSPRQLRPDQVRHIVAQLPPLVVTVGVFVNAAVAEVQNVRDFCGLDMVQLHGPANQAADRLLGGPRRVIRVVSVGLDQAPDPAAHPEAAMLLDAKVQGLAGGTGKTFDWPLALAVAQSRPIILAGGLNPDNVRLAIQTVKPFAVDVSSGVEAQPGRKDHAKLARFIQNARAAL</sequence>
<dbReference type="InterPro" id="IPR011060">
    <property type="entry name" value="RibuloseP-bd_barrel"/>
</dbReference>
<evidence type="ECO:0000256" key="8">
    <source>
        <dbReference type="ARBA" id="ARBA00023141"/>
    </source>
</evidence>
<dbReference type="CDD" id="cd00405">
    <property type="entry name" value="PRAI"/>
    <property type="match status" value="1"/>
</dbReference>
<keyword evidence="9 10" id="KW-0413">Isomerase</keyword>
<dbReference type="eggNOG" id="COG0135">
    <property type="taxonomic scope" value="Bacteria"/>
</dbReference>
<dbReference type="PANTHER" id="PTHR42894">
    <property type="entry name" value="N-(5'-PHOSPHORIBOSYL)ANTHRANILATE ISOMERASE"/>
    <property type="match status" value="1"/>
</dbReference>
<dbReference type="InterPro" id="IPR001240">
    <property type="entry name" value="PRAI_dom"/>
</dbReference>
<dbReference type="HAMAP" id="MF_00135">
    <property type="entry name" value="PRAI"/>
    <property type="match status" value="1"/>
</dbReference>
<keyword evidence="8 10" id="KW-0057">Aromatic amino acid biosynthesis</keyword>
<evidence type="ECO:0000256" key="3">
    <source>
        <dbReference type="ARBA" id="ARBA00007571"/>
    </source>
</evidence>
<evidence type="ECO:0000256" key="6">
    <source>
        <dbReference type="ARBA" id="ARBA00022605"/>
    </source>
</evidence>
<dbReference type="EMBL" id="CP002085">
    <property type="protein sequence ID" value="ADK84006.1"/>
    <property type="molecule type" value="Genomic_DNA"/>
</dbReference>
<dbReference type="SUPFAM" id="SSF51366">
    <property type="entry name" value="Ribulose-phoshate binding barrel"/>
    <property type="match status" value="1"/>
</dbReference>
<dbReference type="RefSeq" id="WP_013257461.1">
    <property type="nucleotide sequence ID" value="NC_014365.1"/>
</dbReference>
<evidence type="ECO:0000256" key="7">
    <source>
        <dbReference type="ARBA" id="ARBA00022822"/>
    </source>
</evidence>
<keyword evidence="6 10" id="KW-0028">Amino-acid biosynthesis</keyword>
<keyword evidence="13" id="KW-1185">Reference proteome</keyword>
<evidence type="ECO:0000256" key="2">
    <source>
        <dbReference type="ARBA" id="ARBA00004664"/>
    </source>
</evidence>
<dbReference type="KEGG" id="dbr:Deba_0634"/>
<evidence type="ECO:0000256" key="9">
    <source>
        <dbReference type="ARBA" id="ARBA00023235"/>
    </source>
</evidence>
<dbReference type="InterPro" id="IPR044643">
    <property type="entry name" value="TrpF_fam"/>
</dbReference>
<evidence type="ECO:0000256" key="10">
    <source>
        <dbReference type="HAMAP-Rule" id="MF_00135"/>
    </source>
</evidence>
<reference evidence="12 13" key="1">
    <citation type="journal article" date="2010" name="Stand. Genomic Sci.">
        <title>Complete genome sequence of Desulfarculus baarsii type strain (2st14).</title>
        <authorList>
            <person name="Sun H."/>
            <person name="Spring S."/>
            <person name="Lapidus A."/>
            <person name="Davenport K."/>
            <person name="Del Rio T.G."/>
            <person name="Tice H."/>
            <person name="Nolan M."/>
            <person name="Copeland A."/>
            <person name="Cheng J.F."/>
            <person name="Lucas S."/>
            <person name="Tapia R."/>
            <person name="Goodwin L."/>
            <person name="Pitluck S."/>
            <person name="Ivanova N."/>
            <person name="Pagani I."/>
            <person name="Mavromatis K."/>
            <person name="Ovchinnikova G."/>
            <person name="Pati A."/>
            <person name="Chen A."/>
            <person name="Palaniappan K."/>
            <person name="Hauser L."/>
            <person name="Chang Y.J."/>
            <person name="Jeffries C.D."/>
            <person name="Detter J.C."/>
            <person name="Han C."/>
            <person name="Rohde M."/>
            <person name="Brambilla E."/>
            <person name="Goker M."/>
            <person name="Woyke T."/>
            <person name="Bristow J."/>
            <person name="Eisen J.A."/>
            <person name="Markowitz V."/>
            <person name="Hugenholtz P."/>
            <person name="Kyrpides N.C."/>
            <person name="Klenk H.P."/>
            <person name="Land M."/>
        </authorList>
    </citation>
    <scope>NUCLEOTIDE SEQUENCE [LARGE SCALE GENOMIC DNA]</scope>
    <source>
        <strain evidence="13">ATCC 33931 / DSM 2075 / LMG 7858 / VKM B-1802 / 2st14</strain>
    </source>
</reference>
<comment type="catalytic activity">
    <reaction evidence="1 10">
        <text>N-(5-phospho-beta-D-ribosyl)anthranilate = 1-(2-carboxyphenylamino)-1-deoxy-D-ribulose 5-phosphate</text>
        <dbReference type="Rhea" id="RHEA:21540"/>
        <dbReference type="ChEBI" id="CHEBI:18277"/>
        <dbReference type="ChEBI" id="CHEBI:58613"/>
        <dbReference type="EC" id="5.3.1.24"/>
    </reaction>
</comment>
<dbReference type="OrthoDB" id="9796196at2"/>
<dbReference type="GO" id="GO:0004640">
    <property type="term" value="F:phosphoribosylanthranilate isomerase activity"/>
    <property type="evidence" value="ECO:0007669"/>
    <property type="project" value="UniProtKB-UniRule"/>
</dbReference>
<evidence type="ECO:0000313" key="12">
    <source>
        <dbReference type="EMBL" id="ADK84006.1"/>
    </source>
</evidence>
<comment type="similarity">
    <text evidence="3 10">Belongs to the TrpF family.</text>
</comment>
<dbReference type="Pfam" id="PF00697">
    <property type="entry name" value="PRAI"/>
    <property type="match status" value="1"/>
</dbReference>
<evidence type="ECO:0000259" key="11">
    <source>
        <dbReference type="Pfam" id="PF00697"/>
    </source>
</evidence>
<keyword evidence="7 10" id="KW-0822">Tryptophan biosynthesis</keyword>
<dbReference type="Proteomes" id="UP000009047">
    <property type="component" value="Chromosome"/>
</dbReference>
<dbReference type="AlphaFoldDB" id="E1QEM0"/>
<accession>E1QEM0</accession>
<dbReference type="FunFam" id="3.20.20.70:FF:000075">
    <property type="entry name" value="Tryptophan biosynthesis protein TRP1"/>
    <property type="match status" value="1"/>
</dbReference>
<evidence type="ECO:0000313" key="13">
    <source>
        <dbReference type="Proteomes" id="UP000009047"/>
    </source>
</evidence>
<evidence type="ECO:0000256" key="5">
    <source>
        <dbReference type="ARBA" id="ARBA00022272"/>
    </source>
</evidence>
<dbReference type="STRING" id="644282.Deba_0634"/>
<organism evidence="12 13">
    <name type="scientific">Desulfarculus baarsii (strain ATCC 33931 / DSM 2075 / LMG 7858 / VKM B-1802 / 2st14)</name>
    <dbReference type="NCBI Taxonomy" id="644282"/>
    <lineage>
        <taxon>Bacteria</taxon>
        <taxon>Pseudomonadati</taxon>
        <taxon>Thermodesulfobacteriota</taxon>
        <taxon>Desulfarculia</taxon>
        <taxon>Desulfarculales</taxon>
        <taxon>Desulfarculaceae</taxon>
        <taxon>Desulfarculus</taxon>
    </lineage>
</organism>
<dbReference type="PANTHER" id="PTHR42894:SF1">
    <property type="entry name" value="N-(5'-PHOSPHORIBOSYL)ANTHRANILATE ISOMERASE"/>
    <property type="match status" value="1"/>
</dbReference>
<protein>
    <recommendedName>
        <fullName evidence="5 10">N-(5'-phosphoribosyl)anthranilate isomerase</fullName>
        <shortName evidence="10">PRAI</shortName>
        <ecNumber evidence="4 10">5.3.1.24</ecNumber>
    </recommendedName>
</protein>
<proteinExistence type="inferred from homology"/>
<gene>
    <name evidence="10" type="primary">trpF</name>
    <name evidence="12" type="ordered locus">Deba_0634</name>
</gene>
<name>E1QEM0_DESB2</name>
<dbReference type="HOGENOM" id="CLU_076364_2_0_7"/>
<dbReference type="GO" id="GO:0000162">
    <property type="term" value="P:L-tryptophan biosynthetic process"/>
    <property type="evidence" value="ECO:0007669"/>
    <property type="project" value="UniProtKB-UniRule"/>
</dbReference>
<dbReference type="UniPathway" id="UPA00035">
    <property type="reaction ID" value="UER00042"/>
</dbReference>
<dbReference type="Gene3D" id="3.20.20.70">
    <property type="entry name" value="Aldolase class I"/>
    <property type="match status" value="1"/>
</dbReference>
<feature type="domain" description="N-(5'phosphoribosyl) anthranilate isomerase (PRAI)" evidence="11">
    <location>
        <begin position="5"/>
        <end position="200"/>
    </location>
</feature>
<dbReference type="InterPro" id="IPR013785">
    <property type="entry name" value="Aldolase_TIM"/>
</dbReference>
<comment type="pathway">
    <text evidence="2 10">Amino-acid biosynthesis; L-tryptophan biosynthesis; L-tryptophan from chorismate: step 3/5.</text>
</comment>